<proteinExistence type="predicted"/>
<dbReference type="GO" id="GO:0046872">
    <property type="term" value="F:metal ion binding"/>
    <property type="evidence" value="ECO:0007669"/>
    <property type="project" value="InterPro"/>
</dbReference>
<dbReference type="InterPro" id="IPR011765">
    <property type="entry name" value="Pept_M16_N"/>
</dbReference>
<dbReference type="Pfam" id="PF00675">
    <property type="entry name" value="Peptidase_M16"/>
    <property type="match status" value="1"/>
</dbReference>
<protein>
    <submittedName>
        <fullName evidence="4">Cytochrome b-c1 complex subunit 2, mitochondrial</fullName>
    </submittedName>
</protein>
<sequence length="467" mass="50576">MNFRLASAVKHFGQIRHASAVAASAQEVLAAGNQAAISELSNGFRVTSVENNRHVSTIGLWLDLGSIYDDAHLNGSSAFVEQLVYHGSGGKAQLELELAKLGGRLSSYTSREHTAFFVQVPNAGVEKAVALLANAVKNPSLDNSAVEAERNVLLRKLAESESNLSEVALDNLHATAFQGTPFAQSPLGNTNGLTNISRDDIQSFLKNHLQPTRIVLAGVGGVNHERLAALGEQHFGSLTNNYERKIPQYENVRFTGSEFIYRDDSVPYIHGAIAVEGVSQNNPDALPLLVASTIVGGWSNTSNVNVNAPSTLVQKLSILPALKSYQSFSINYNNTGLFGFQWVSTADDQADVMEITGLIQRQWKSLATSVTNDEIDRAKNLLKSEVLAVADDSTRFADRIARDVLNTGAPVQLADLDKAIQKIDSGSIREAVSRNVYDRDVAVATVGRTEATPLYAAVRYGQSWWRL</sequence>
<dbReference type="InterPro" id="IPR011249">
    <property type="entry name" value="Metalloenz_LuxS/M16"/>
</dbReference>
<name>A0A7E4UV16_PANRE</name>
<evidence type="ECO:0000259" key="2">
    <source>
        <dbReference type="Pfam" id="PF05193"/>
    </source>
</evidence>
<evidence type="ECO:0000259" key="1">
    <source>
        <dbReference type="Pfam" id="PF00675"/>
    </source>
</evidence>
<dbReference type="AlphaFoldDB" id="A0A7E4UV16"/>
<dbReference type="GO" id="GO:0005739">
    <property type="term" value="C:mitochondrion"/>
    <property type="evidence" value="ECO:0007669"/>
    <property type="project" value="TreeGrafter"/>
</dbReference>
<keyword evidence="3" id="KW-1185">Reference proteome</keyword>
<dbReference type="PANTHER" id="PTHR11851:SF143">
    <property type="entry name" value="CYTOCHROME B-C1 COMPLEX SUBUNIT 1, MITOCHONDRIAL"/>
    <property type="match status" value="1"/>
</dbReference>
<reference evidence="4" key="2">
    <citation type="submission" date="2020-10" db="UniProtKB">
        <authorList>
            <consortium name="WormBaseParasite"/>
        </authorList>
    </citation>
    <scope>IDENTIFICATION</scope>
</reference>
<dbReference type="Pfam" id="PF05193">
    <property type="entry name" value="Peptidase_M16_C"/>
    <property type="match status" value="1"/>
</dbReference>
<feature type="domain" description="Peptidase M16 C-terminal" evidence="2">
    <location>
        <begin position="195"/>
        <end position="382"/>
    </location>
</feature>
<dbReference type="WBParaSite" id="Pan_g13185.t1">
    <property type="protein sequence ID" value="Pan_g13185.t1"/>
    <property type="gene ID" value="Pan_g13185"/>
</dbReference>
<accession>A0A7E4UV16</accession>
<dbReference type="InterPro" id="IPR050361">
    <property type="entry name" value="MPP/UQCRC_Complex"/>
</dbReference>
<feature type="domain" description="Peptidase M16 N-terminal" evidence="1">
    <location>
        <begin position="45"/>
        <end position="185"/>
    </location>
</feature>
<organism evidence="3 4">
    <name type="scientific">Panagrellus redivivus</name>
    <name type="common">Microworm</name>
    <dbReference type="NCBI Taxonomy" id="6233"/>
    <lineage>
        <taxon>Eukaryota</taxon>
        <taxon>Metazoa</taxon>
        <taxon>Ecdysozoa</taxon>
        <taxon>Nematoda</taxon>
        <taxon>Chromadorea</taxon>
        <taxon>Rhabditida</taxon>
        <taxon>Tylenchina</taxon>
        <taxon>Panagrolaimomorpha</taxon>
        <taxon>Panagrolaimoidea</taxon>
        <taxon>Panagrolaimidae</taxon>
        <taxon>Panagrellus</taxon>
    </lineage>
</organism>
<evidence type="ECO:0000313" key="4">
    <source>
        <dbReference type="WBParaSite" id="Pan_g13185.t1"/>
    </source>
</evidence>
<evidence type="ECO:0000313" key="3">
    <source>
        <dbReference type="Proteomes" id="UP000492821"/>
    </source>
</evidence>
<dbReference type="Gene3D" id="3.30.830.10">
    <property type="entry name" value="Metalloenzyme, LuxS/M16 peptidase-like"/>
    <property type="match status" value="2"/>
</dbReference>
<dbReference type="PANTHER" id="PTHR11851">
    <property type="entry name" value="METALLOPROTEASE"/>
    <property type="match status" value="1"/>
</dbReference>
<dbReference type="SUPFAM" id="SSF63411">
    <property type="entry name" value="LuxS/MPP-like metallohydrolase"/>
    <property type="match status" value="2"/>
</dbReference>
<dbReference type="Proteomes" id="UP000492821">
    <property type="component" value="Unassembled WGS sequence"/>
</dbReference>
<reference evidence="3" key="1">
    <citation type="journal article" date="2013" name="Genetics">
        <title>The draft genome and transcriptome of Panagrellus redivivus are shaped by the harsh demands of a free-living lifestyle.</title>
        <authorList>
            <person name="Srinivasan J."/>
            <person name="Dillman A.R."/>
            <person name="Macchietto M.G."/>
            <person name="Heikkinen L."/>
            <person name="Lakso M."/>
            <person name="Fracchia K.M."/>
            <person name="Antoshechkin I."/>
            <person name="Mortazavi A."/>
            <person name="Wong G."/>
            <person name="Sternberg P.W."/>
        </authorList>
    </citation>
    <scope>NUCLEOTIDE SEQUENCE [LARGE SCALE GENOMIC DNA]</scope>
    <source>
        <strain evidence="3">MT8872</strain>
    </source>
</reference>
<dbReference type="InterPro" id="IPR007863">
    <property type="entry name" value="Peptidase_M16_C"/>
</dbReference>